<keyword evidence="3" id="KW-0808">Transferase</keyword>
<evidence type="ECO:0000256" key="1">
    <source>
        <dbReference type="ARBA" id="ARBA00022527"/>
    </source>
</evidence>
<dbReference type="GO" id="GO:0009966">
    <property type="term" value="P:regulation of signal transduction"/>
    <property type="evidence" value="ECO:0007669"/>
    <property type="project" value="UniProtKB-ARBA"/>
</dbReference>
<dbReference type="InterPro" id="IPR027417">
    <property type="entry name" value="P-loop_NTPase"/>
</dbReference>
<feature type="region of interest" description="Disordered" evidence="9">
    <location>
        <begin position="477"/>
        <end position="496"/>
    </location>
</feature>
<dbReference type="InterPro" id="IPR020859">
    <property type="entry name" value="ROC"/>
</dbReference>
<dbReference type="InParanoid" id="A0A1S3J374"/>
<keyword evidence="13" id="KW-1185">Reference proteome</keyword>
<dbReference type="Gene3D" id="3.80.10.10">
    <property type="entry name" value="Ribonuclease Inhibitor"/>
    <property type="match status" value="3"/>
</dbReference>
<dbReference type="PROSITE" id="PS50209">
    <property type="entry name" value="CARD"/>
    <property type="match status" value="1"/>
</dbReference>
<dbReference type="CDD" id="cd01671">
    <property type="entry name" value="CARD"/>
    <property type="match status" value="1"/>
</dbReference>
<dbReference type="FunFam" id="1.10.510.10:FF:001698">
    <property type="entry name" value="NUAK family, SNF1-like kinase, 1b"/>
    <property type="match status" value="1"/>
</dbReference>
<dbReference type="GO" id="GO:0050321">
    <property type="term" value="F:tau-protein kinase activity"/>
    <property type="evidence" value="ECO:0007669"/>
    <property type="project" value="TreeGrafter"/>
</dbReference>
<feature type="region of interest" description="Disordered" evidence="9">
    <location>
        <begin position="570"/>
        <end position="596"/>
    </location>
</feature>
<dbReference type="STRING" id="7574.A0A1S3J374"/>
<dbReference type="GO" id="GO:0005524">
    <property type="term" value="F:ATP binding"/>
    <property type="evidence" value="ECO:0007669"/>
    <property type="project" value="UniProtKB-UniRule"/>
</dbReference>
<dbReference type="SUPFAM" id="SSF52058">
    <property type="entry name" value="L domain-like"/>
    <property type="match status" value="1"/>
</dbReference>
<dbReference type="FunFam" id="3.30.200.20:FF:000042">
    <property type="entry name" value="Aurora kinase A"/>
    <property type="match status" value="1"/>
</dbReference>
<gene>
    <name evidence="14" type="primary">LOC106169791</name>
</gene>
<dbReference type="GO" id="GO:0042981">
    <property type="term" value="P:regulation of apoptotic process"/>
    <property type="evidence" value="ECO:0007669"/>
    <property type="project" value="InterPro"/>
</dbReference>
<dbReference type="KEGG" id="lak:106169791"/>
<dbReference type="SUPFAM" id="SSF56112">
    <property type="entry name" value="Protein kinase-like (PK-like)"/>
    <property type="match status" value="1"/>
</dbReference>
<proteinExistence type="predicted"/>
<feature type="domain" description="Protein kinase" evidence="10">
    <location>
        <begin position="45"/>
        <end position="296"/>
    </location>
</feature>
<evidence type="ECO:0000256" key="3">
    <source>
        <dbReference type="ARBA" id="ARBA00022679"/>
    </source>
</evidence>
<keyword evidence="2" id="KW-0433">Leucine-rich repeat</keyword>
<evidence type="ECO:0000256" key="5">
    <source>
        <dbReference type="ARBA" id="ARBA00022741"/>
    </source>
</evidence>
<keyword evidence="6" id="KW-0418">Kinase</keyword>
<dbReference type="InterPro" id="IPR032675">
    <property type="entry name" value="LRR_dom_sf"/>
</dbReference>
<dbReference type="InterPro" id="IPR000719">
    <property type="entry name" value="Prot_kinase_dom"/>
</dbReference>
<feature type="domain" description="Roc" evidence="12">
    <location>
        <begin position="1066"/>
        <end position="1290"/>
    </location>
</feature>
<evidence type="ECO:0000256" key="7">
    <source>
        <dbReference type="ARBA" id="ARBA00022840"/>
    </source>
</evidence>
<dbReference type="PANTHER" id="PTHR24346">
    <property type="entry name" value="MAP/MICROTUBULE AFFINITY-REGULATING KINASE"/>
    <property type="match status" value="1"/>
</dbReference>
<dbReference type="InterPro" id="IPR011029">
    <property type="entry name" value="DEATH-like_dom_sf"/>
</dbReference>
<dbReference type="InterPro" id="IPR001611">
    <property type="entry name" value="Leu-rich_rpt"/>
</dbReference>
<feature type="compositionally biased region" description="Low complexity" evidence="9">
    <location>
        <begin position="415"/>
        <end position="424"/>
    </location>
</feature>
<dbReference type="PROSITE" id="PS51424">
    <property type="entry name" value="ROC"/>
    <property type="match status" value="1"/>
</dbReference>
<dbReference type="Proteomes" id="UP000085678">
    <property type="component" value="Unplaced"/>
</dbReference>
<dbReference type="InterPro" id="IPR001315">
    <property type="entry name" value="CARD"/>
</dbReference>
<dbReference type="SMART" id="SM00220">
    <property type="entry name" value="S_TKc"/>
    <property type="match status" value="1"/>
</dbReference>
<dbReference type="PROSITE" id="PS00107">
    <property type="entry name" value="PROTEIN_KINASE_ATP"/>
    <property type="match status" value="1"/>
</dbReference>
<keyword evidence="1" id="KW-0723">Serine/threonine-protein kinase</keyword>
<dbReference type="InterPro" id="IPR008271">
    <property type="entry name" value="Ser/Thr_kinase_AS"/>
</dbReference>
<dbReference type="PROSITE" id="PS50011">
    <property type="entry name" value="PROTEIN_KINASE_DOM"/>
    <property type="match status" value="1"/>
</dbReference>
<dbReference type="Pfam" id="PF13855">
    <property type="entry name" value="LRR_8"/>
    <property type="match status" value="2"/>
</dbReference>
<dbReference type="PROSITE" id="PS51450">
    <property type="entry name" value="LRR"/>
    <property type="match status" value="4"/>
</dbReference>
<dbReference type="PANTHER" id="PTHR24346:SF93">
    <property type="entry name" value="NUAK FAMILY SNF1-LIKE KINASE 1"/>
    <property type="match status" value="1"/>
</dbReference>
<dbReference type="PROSITE" id="PS00108">
    <property type="entry name" value="PROTEIN_KINASE_ST"/>
    <property type="match status" value="1"/>
</dbReference>
<keyword evidence="7 8" id="KW-0067">ATP-binding</keyword>
<evidence type="ECO:0000259" key="12">
    <source>
        <dbReference type="PROSITE" id="PS51424"/>
    </source>
</evidence>
<feature type="binding site" evidence="8">
    <location>
        <position position="78"/>
    </location>
    <ligand>
        <name>ATP</name>
        <dbReference type="ChEBI" id="CHEBI:30616"/>
    </ligand>
</feature>
<dbReference type="SMART" id="SM00369">
    <property type="entry name" value="LRR_TYP"/>
    <property type="match status" value="9"/>
</dbReference>
<dbReference type="SUPFAM" id="SSF52540">
    <property type="entry name" value="P-loop containing nucleoside triphosphate hydrolases"/>
    <property type="match status" value="1"/>
</dbReference>
<evidence type="ECO:0000259" key="11">
    <source>
        <dbReference type="PROSITE" id="PS50209"/>
    </source>
</evidence>
<feature type="region of interest" description="Disordered" evidence="9">
    <location>
        <begin position="328"/>
        <end position="361"/>
    </location>
</feature>
<dbReference type="Gene3D" id="1.10.510.10">
    <property type="entry name" value="Transferase(Phosphotransferase) domain 1"/>
    <property type="match status" value="1"/>
</dbReference>
<sequence length="1752" mass="198521">MKFEEHIGTNIDMTGGREGGLLPVSMSTPQQIVRHVHKHNLRQRFELVKTLGQGTYGKVKLAIDRATGQQVAIKYIRKTKIDSELDLRRIRREIDIMSSLHHPHIISIYEVFENKEKIILVMEYANGGELYDYINERKQLTEDEARKFFRQIVSAISNCHKRGIVHRDLKLENILLDSNFNVKIADFGLSNHYNNTDLLRTFCGSPLYASPEIVNGLPYSGPEVDCWSLGVLLYTLVYGAMPFDGSDFKRLRKQISEGDYYEPSQPSDASGLIARLLTVDPVKRAKMADICEHWWVNLNLPFTPVDHEFLEEEVKVPRKYRGRTLSLSSSDSDGDYKCPHSSHHRKVVARRRHGHSKAANNRWSSEFEDEAVFMADDLDTVSTLVPSQIPSVSANDEEIEEASLNQSDCLKTLKASNSASNSDSNEGEISSCTETTPSRTDVFDSRKKPKRGILKNKGKYTGHDSGCVLDDHRAAVEEHRSADRKESAESAYGSTTSYELADIESVLNALDDTDSHERPHCRDEEDVTPRTATITRHPSAGKYDYQQADFDSSSEHMGVVRRRPKSILKKHSKYGSESDQLKRYSIGSQSSNSSADLLDFSYDSGEGENYMTQYYTHVNELTCGQYITGEEESTPKNGGFLMPDEETLRKIALMDAISRDTIRHECEAEEPFGLAEVQNLYQQAYATCNALQDTLSSDMAGRKVACKESLDFLRRLDLSPQSETPDIVLKWTDLHFSHADIDNLPESIDRCANVSVIYAQNNRLSSLPQSISSLTFLTMLDLYANAFTTFPKVLCGMTKLEILNLHDNQLSDLPVEISGMTGLKIFDLSGNPFTTFPAALLNMANLEHLELTDSKLSDIPVDITRMTGLRLFWLHCNRFTAFPTAVCGMANLEQLYLNTNQIPDIPAEISGMTGLKRFSIIANRIATIPVALCSLANLAELYLDRNQLSAIPVEISGMTGLRILDLSWNCFTTFPKALCSMTYLKELDLGNNQISDIPADIISMTGLESLDLESNNITQLPPQIGNMKSLVELNVRGNPLVQPPEHIAVRGLDAIKRYFEALTTTEAILSNRIQVNLLGETEVGKTSLSRTLQRGKSTLTTSADRTRVVEQGTWETDQNIAFNINDFGGHDVYKIGHPIFISKRGLVLITFDLAEYDPENKAHYQLYIGNWIDRVQEKLPGIKMAVVGTHIDQDEAYSAKCSKIKKQFEDHRQRKQKWYESQIKSIEKKILNTDETQTSILQAYQDKKWKLMSSQGQVIDIHEDIFGVSSKTMEGIEGLQSFLTTVAKERAVILPEMWVDAATMVCTKKYEGSENTLGWDKLQDLILQSAPTPWKKRNYSNEGLDLATCDILSFLADRGDIIWFDSSPTLKKVVFHRQEVLANVLKAVLNHDSDAVRAKLQQSMSISEPKAKKIHDDIFSRGIISREAMDCLCEPFRLSTTEADVMVELMQKMELCYQVQEDPLVPSSISFHFPWLLTLERQPELDEKWPRKVPTGTTQLTLQNYFPYRCPEGIYEKLSVRQHKYLGLLKTKRIDWKDGVYAELQECQTHFSRQERHHHPASSTLDWIITIAIRGADLSKMWSVFACAYADLMDIIKEECPGVYFDKYLVCPHCTSENCEDPTLFPGEILDQTYLSGGVSKPKQVPCVNTGVYIPTDLVYPPHLTMSWQEVIKKNKNNLKQNITEPCLFELIDVFIQESILSDRESEWIKTSPDKTAVFLDFLTMKSDKAFDILCQFFVEHERYDLLKLIKY</sequence>
<dbReference type="InterPro" id="IPR017441">
    <property type="entry name" value="Protein_kinase_ATP_BS"/>
</dbReference>
<accession>A0A1S3J374</accession>
<feature type="compositionally biased region" description="Polar residues" evidence="9">
    <location>
        <begin position="427"/>
        <end position="439"/>
    </location>
</feature>
<dbReference type="Gene3D" id="1.10.533.10">
    <property type="entry name" value="Death Domain, Fas"/>
    <property type="match status" value="1"/>
</dbReference>
<dbReference type="Pfam" id="PF08477">
    <property type="entry name" value="Roc"/>
    <property type="match status" value="1"/>
</dbReference>
<dbReference type="GO" id="GO:0005737">
    <property type="term" value="C:cytoplasm"/>
    <property type="evidence" value="ECO:0007669"/>
    <property type="project" value="TreeGrafter"/>
</dbReference>
<feature type="domain" description="CARD" evidence="11">
    <location>
        <begin position="1664"/>
        <end position="1752"/>
    </location>
</feature>
<evidence type="ECO:0000256" key="9">
    <source>
        <dbReference type="SAM" id="MobiDB-lite"/>
    </source>
</evidence>
<dbReference type="GO" id="GO:0035556">
    <property type="term" value="P:intracellular signal transduction"/>
    <property type="evidence" value="ECO:0007669"/>
    <property type="project" value="TreeGrafter"/>
</dbReference>
<evidence type="ECO:0000259" key="10">
    <source>
        <dbReference type="PROSITE" id="PS50011"/>
    </source>
</evidence>
<keyword evidence="4" id="KW-0677">Repeat</keyword>
<organism evidence="13 14">
    <name type="scientific">Lingula anatina</name>
    <name type="common">Brachiopod</name>
    <name type="synonym">Lingula unguis</name>
    <dbReference type="NCBI Taxonomy" id="7574"/>
    <lineage>
        <taxon>Eukaryota</taxon>
        <taxon>Metazoa</taxon>
        <taxon>Spiralia</taxon>
        <taxon>Lophotrochozoa</taxon>
        <taxon>Brachiopoda</taxon>
        <taxon>Linguliformea</taxon>
        <taxon>Lingulata</taxon>
        <taxon>Lingulida</taxon>
        <taxon>Linguloidea</taxon>
        <taxon>Lingulidae</taxon>
        <taxon>Lingula</taxon>
    </lineage>
</organism>
<dbReference type="RefSeq" id="XP_013404860.1">
    <property type="nucleotide sequence ID" value="XM_013549406.1"/>
</dbReference>
<feature type="region of interest" description="Disordered" evidence="9">
    <location>
        <begin position="415"/>
        <end position="459"/>
    </location>
</feature>
<keyword evidence="5 8" id="KW-0547">Nucleotide-binding</keyword>
<name>A0A1S3J374_LINAN</name>
<feature type="compositionally biased region" description="Polar residues" evidence="9">
    <location>
        <begin position="586"/>
        <end position="595"/>
    </location>
</feature>
<dbReference type="Pfam" id="PF00619">
    <property type="entry name" value="CARD"/>
    <property type="match status" value="1"/>
</dbReference>
<dbReference type="InterPro" id="IPR003591">
    <property type="entry name" value="Leu-rich_rpt_typical-subtyp"/>
</dbReference>
<feature type="compositionally biased region" description="Basic and acidic residues" evidence="9">
    <location>
        <begin position="477"/>
        <end position="488"/>
    </location>
</feature>
<protein>
    <submittedName>
        <fullName evidence="14">Uncharacterized protein LOC106169791</fullName>
    </submittedName>
</protein>
<dbReference type="Pfam" id="PF00069">
    <property type="entry name" value="Pkinase"/>
    <property type="match status" value="1"/>
</dbReference>
<evidence type="ECO:0000313" key="14">
    <source>
        <dbReference type="RefSeq" id="XP_013404860.1"/>
    </source>
</evidence>
<dbReference type="OrthoDB" id="676979at2759"/>
<dbReference type="SUPFAM" id="SSF47986">
    <property type="entry name" value="DEATH domain"/>
    <property type="match status" value="1"/>
</dbReference>
<dbReference type="GO" id="GO:0000226">
    <property type="term" value="P:microtubule cytoskeleton organization"/>
    <property type="evidence" value="ECO:0007669"/>
    <property type="project" value="TreeGrafter"/>
</dbReference>
<evidence type="ECO:0000313" key="13">
    <source>
        <dbReference type="Proteomes" id="UP000085678"/>
    </source>
</evidence>
<dbReference type="Gene3D" id="3.40.50.300">
    <property type="entry name" value="P-loop containing nucleotide triphosphate hydrolases"/>
    <property type="match status" value="1"/>
</dbReference>
<evidence type="ECO:0000256" key="8">
    <source>
        <dbReference type="PROSITE-ProRule" id="PRU10141"/>
    </source>
</evidence>
<feature type="compositionally biased region" description="Basic residues" evidence="9">
    <location>
        <begin position="447"/>
        <end position="459"/>
    </location>
</feature>
<reference evidence="14" key="1">
    <citation type="submission" date="2025-08" db="UniProtKB">
        <authorList>
            <consortium name="RefSeq"/>
        </authorList>
    </citation>
    <scope>IDENTIFICATION</scope>
    <source>
        <tissue evidence="14">Gonads</tissue>
    </source>
</reference>
<dbReference type="CDD" id="cd14073">
    <property type="entry name" value="STKc_NUAK"/>
    <property type="match status" value="1"/>
</dbReference>
<dbReference type="InterPro" id="IPR011009">
    <property type="entry name" value="Kinase-like_dom_sf"/>
</dbReference>
<dbReference type="GeneID" id="106169791"/>
<evidence type="ECO:0000256" key="6">
    <source>
        <dbReference type="ARBA" id="ARBA00022777"/>
    </source>
</evidence>
<feature type="compositionally biased region" description="Basic residues" evidence="9">
    <location>
        <begin position="340"/>
        <end position="356"/>
    </location>
</feature>
<evidence type="ECO:0000256" key="2">
    <source>
        <dbReference type="ARBA" id="ARBA00022614"/>
    </source>
</evidence>
<evidence type="ECO:0000256" key="4">
    <source>
        <dbReference type="ARBA" id="ARBA00022737"/>
    </source>
</evidence>